<dbReference type="SUPFAM" id="SSF53187">
    <property type="entry name" value="Zn-dependent exopeptidases"/>
    <property type="match status" value="1"/>
</dbReference>
<dbReference type="Pfam" id="PF22250">
    <property type="entry name" value="PFF1_C"/>
    <property type="match status" value="1"/>
</dbReference>
<evidence type="ECO:0000256" key="4">
    <source>
        <dbReference type="ARBA" id="ARBA00010918"/>
    </source>
</evidence>
<dbReference type="GO" id="GO:0046872">
    <property type="term" value="F:metal ion binding"/>
    <property type="evidence" value="ECO:0007669"/>
    <property type="project" value="UniProtKB-KW"/>
</dbReference>
<evidence type="ECO:0000256" key="12">
    <source>
        <dbReference type="ARBA" id="ARBA00023049"/>
    </source>
</evidence>
<evidence type="ECO:0000256" key="9">
    <source>
        <dbReference type="ARBA" id="ARBA00022801"/>
    </source>
</evidence>
<feature type="transmembrane region" description="Helical" evidence="17">
    <location>
        <begin position="391"/>
        <end position="410"/>
    </location>
</feature>
<name>A0A1E3NR93_9ASCO</name>
<evidence type="ECO:0000256" key="10">
    <source>
        <dbReference type="ARBA" id="ARBA00022833"/>
    </source>
</evidence>
<evidence type="ECO:0000256" key="5">
    <source>
        <dbReference type="ARBA" id="ARBA00022554"/>
    </source>
</evidence>
<dbReference type="GO" id="GO:0008235">
    <property type="term" value="F:metalloexopeptidase activity"/>
    <property type="evidence" value="ECO:0007669"/>
    <property type="project" value="InterPro"/>
</dbReference>
<accession>A0A1E3NR93</accession>
<evidence type="ECO:0000256" key="15">
    <source>
        <dbReference type="RuleBase" id="RU361240"/>
    </source>
</evidence>
<feature type="domain" description="Vacuolar membrane protease transmembrane" evidence="20">
    <location>
        <begin position="327"/>
        <end position="607"/>
    </location>
</feature>
<evidence type="ECO:0000256" key="1">
    <source>
        <dbReference type="ARBA" id="ARBA00001947"/>
    </source>
</evidence>
<dbReference type="AlphaFoldDB" id="A0A1E3NR93"/>
<dbReference type="STRING" id="763406.A0A1E3NR93"/>
<evidence type="ECO:0000256" key="3">
    <source>
        <dbReference type="ARBA" id="ARBA00004128"/>
    </source>
</evidence>
<dbReference type="GO" id="GO:0000329">
    <property type="term" value="C:fungal-type vacuole membrane"/>
    <property type="evidence" value="ECO:0007669"/>
    <property type="project" value="EnsemblFungi"/>
</dbReference>
<evidence type="ECO:0000256" key="16">
    <source>
        <dbReference type="SAM" id="MobiDB-lite"/>
    </source>
</evidence>
<keyword evidence="5" id="KW-0926">Vacuole</keyword>
<dbReference type="CDD" id="cd03875">
    <property type="entry name" value="M28_Fxna_like"/>
    <property type="match status" value="1"/>
</dbReference>
<organism evidence="21 22">
    <name type="scientific">Pichia membranifaciens NRRL Y-2026</name>
    <dbReference type="NCBI Taxonomy" id="763406"/>
    <lineage>
        <taxon>Eukaryota</taxon>
        <taxon>Fungi</taxon>
        <taxon>Dikarya</taxon>
        <taxon>Ascomycota</taxon>
        <taxon>Saccharomycotina</taxon>
        <taxon>Pichiomycetes</taxon>
        <taxon>Pichiales</taxon>
        <taxon>Pichiaceae</taxon>
        <taxon>Pichia</taxon>
    </lineage>
</organism>
<evidence type="ECO:0000259" key="20">
    <source>
        <dbReference type="Pfam" id="PF22251"/>
    </source>
</evidence>
<keyword evidence="11 17" id="KW-1133">Transmembrane helix</keyword>
<dbReference type="InterPro" id="IPR045175">
    <property type="entry name" value="M28_fam"/>
</dbReference>
<feature type="transmembrane region" description="Helical" evidence="17">
    <location>
        <begin position="542"/>
        <end position="561"/>
    </location>
</feature>
<feature type="region of interest" description="Disordered" evidence="16">
    <location>
        <begin position="461"/>
        <end position="510"/>
    </location>
</feature>
<evidence type="ECO:0000256" key="2">
    <source>
        <dbReference type="ARBA" id="ARBA00003273"/>
    </source>
</evidence>
<dbReference type="OrthoDB" id="76293at2759"/>
<evidence type="ECO:0000256" key="17">
    <source>
        <dbReference type="SAM" id="Phobius"/>
    </source>
</evidence>
<dbReference type="InterPro" id="IPR048024">
    <property type="entry name" value="Fxna-like_M28_dom"/>
</dbReference>
<evidence type="ECO:0000256" key="11">
    <source>
        <dbReference type="ARBA" id="ARBA00022989"/>
    </source>
</evidence>
<dbReference type="Proteomes" id="UP000094455">
    <property type="component" value="Unassembled WGS sequence"/>
</dbReference>
<comment type="subcellular location">
    <subcellularLocation>
        <location evidence="3">Vacuole membrane</location>
        <topology evidence="3">Multi-pass membrane protein</topology>
    </subcellularLocation>
</comment>
<dbReference type="Pfam" id="PF22251">
    <property type="entry name" value="PFF1_TM"/>
    <property type="match status" value="1"/>
</dbReference>
<comment type="cofactor">
    <cofactor evidence="1">
        <name>Zn(2+)</name>
        <dbReference type="ChEBI" id="CHEBI:29105"/>
    </cofactor>
</comment>
<sequence length="919" mass="104533">MHPFTSAENDALHDYLGSVIDTVTEGVPYMKTSYDKNENHTILINQHDVFNKSNNDCRVIYYESSNILVKIEGSEPKLPGILVSAHYDSVPTSFGTTDDGMGIASMLGILKHFAESESQPLRTLILNFNNNEEFGLLGAEAFAQHKWFPDVSFFINLEGTGAGGQPILFRGTDKTVIDWYHSASTPYANSIFQEGFNSGFISSQTDYHVYERSGLRGIDIAFYHPRSFYHTFKDSVKYTSKGSLWMMMSNVLDILLDVTYSSESYDSDLEYSVYFDILNIWFFNFSLNLNFVVNVILLVLVPSINIILLLIVFKRNTWFIGLKGWSRFPITLIACYYSTLFVSKQLYNLNPLLISVNFYYPSMSLFSITILIGYLILKASAYFRPVHDQKLVVLLELNLLSWLSLVWITYKIKGYKNMGGYLLTLFYVLTSLASFWGLVGLSFRKSPCYQPNKTVIVYNSTNQSQDGNDRNSNDQPVHHDNGSEPAPHIHDINGEGSDTEQGDDNESTPLMNGTSVVINHETQDSFMHKVKHNAINSLQYDWLIQFITLIPLSIFFIYSDGRLVLEALHETVQENKLYDDAIWKLVALLSTSLAAILMPFIHKMNMITVQLILLLLAYGLFESYFSPSYNESTPLKLRFVEMFDVNSNSCLASVYGRQGFIPQILSEVPYLDPKNVSCSKNEWAGTEICSYEGNRPWLVSGKLEDNQYDQYLNVTVLSNTNTFRDVSDEAADKFTPVESVLEVEVRGTRQCYFTFNTTSTSFKAPVKMITVYQDGNSLTEEDIWSNASLDVDSEDKKEAAIPNGMSRDSKGNWIYKEMKGIDLLQLHKLQWANEGSNKNRFTVKFQWLPFHYDSDIELITNLGVNVQCHWSGFDDVVNVNGENHDKVQEYVDLMTYTDVGVAWTNFRPGVVQGNAYLEL</sequence>
<dbReference type="EMBL" id="KV454001">
    <property type="protein sequence ID" value="ODQ48594.1"/>
    <property type="molecule type" value="Genomic_DNA"/>
</dbReference>
<reference evidence="21 22" key="1">
    <citation type="journal article" date="2016" name="Proc. Natl. Acad. Sci. U.S.A.">
        <title>Comparative genomics of biotechnologically important yeasts.</title>
        <authorList>
            <person name="Riley R."/>
            <person name="Haridas S."/>
            <person name="Wolfe K.H."/>
            <person name="Lopes M.R."/>
            <person name="Hittinger C.T."/>
            <person name="Goeker M."/>
            <person name="Salamov A.A."/>
            <person name="Wisecaver J.H."/>
            <person name="Long T.M."/>
            <person name="Calvey C.H."/>
            <person name="Aerts A.L."/>
            <person name="Barry K.W."/>
            <person name="Choi C."/>
            <person name="Clum A."/>
            <person name="Coughlan A.Y."/>
            <person name="Deshpande S."/>
            <person name="Douglass A.P."/>
            <person name="Hanson S.J."/>
            <person name="Klenk H.-P."/>
            <person name="LaButti K.M."/>
            <person name="Lapidus A."/>
            <person name="Lindquist E.A."/>
            <person name="Lipzen A.M."/>
            <person name="Meier-Kolthoff J.P."/>
            <person name="Ohm R.A."/>
            <person name="Otillar R.P."/>
            <person name="Pangilinan J.L."/>
            <person name="Peng Y."/>
            <person name="Rokas A."/>
            <person name="Rosa C.A."/>
            <person name="Scheuner C."/>
            <person name="Sibirny A.A."/>
            <person name="Slot J.C."/>
            <person name="Stielow J.B."/>
            <person name="Sun H."/>
            <person name="Kurtzman C.P."/>
            <person name="Blackwell M."/>
            <person name="Grigoriev I.V."/>
            <person name="Jeffries T.W."/>
        </authorList>
    </citation>
    <scope>NUCLEOTIDE SEQUENCE [LARGE SCALE GENOMIC DNA]</scope>
    <source>
        <strain evidence="21 22">NRRL Y-2026</strain>
    </source>
</reference>
<feature type="compositionally biased region" description="Basic and acidic residues" evidence="16">
    <location>
        <begin position="467"/>
        <end position="493"/>
    </location>
</feature>
<evidence type="ECO:0000256" key="14">
    <source>
        <dbReference type="ARBA" id="ARBA00023180"/>
    </source>
</evidence>
<feature type="domain" description="Vacuolar membrane protease C-terminal" evidence="19">
    <location>
        <begin position="635"/>
        <end position="912"/>
    </location>
</feature>
<keyword evidence="6 15" id="KW-0645">Protease</keyword>
<feature type="transmembrane region" description="Helical" evidence="17">
    <location>
        <begin position="581"/>
        <end position="600"/>
    </location>
</feature>
<proteinExistence type="inferred from homology"/>
<protein>
    <recommendedName>
        <fullName evidence="15">Peptide hydrolase</fullName>
        <ecNumber evidence="15">3.4.-.-</ecNumber>
    </recommendedName>
</protein>
<dbReference type="GO" id="GO:0006508">
    <property type="term" value="P:proteolysis"/>
    <property type="evidence" value="ECO:0007669"/>
    <property type="project" value="UniProtKB-KW"/>
</dbReference>
<gene>
    <name evidence="21" type="ORF">PICMEDRAFT_14143</name>
</gene>
<dbReference type="InterPro" id="IPR007484">
    <property type="entry name" value="Peptidase_M28"/>
</dbReference>
<evidence type="ECO:0000259" key="19">
    <source>
        <dbReference type="Pfam" id="PF22250"/>
    </source>
</evidence>
<keyword evidence="14" id="KW-0325">Glycoprotein</keyword>
<feature type="transmembrane region" description="Helical" evidence="17">
    <location>
        <begin position="291"/>
        <end position="313"/>
    </location>
</feature>
<comment type="function">
    <text evidence="2">May be involved in vacuolar sorting and osmoregulation.</text>
</comment>
<dbReference type="InterPro" id="IPR053976">
    <property type="entry name" value="PFF1_TM"/>
</dbReference>
<dbReference type="PANTHER" id="PTHR12147:SF58">
    <property type="entry name" value="VACUOLAR MEMBRANE PROTEASE"/>
    <property type="match status" value="1"/>
</dbReference>
<feature type="domain" description="Peptidase M28" evidence="18">
    <location>
        <begin position="66"/>
        <end position="253"/>
    </location>
</feature>
<evidence type="ECO:0000313" key="21">
    <source>
        <dbReference type="EMBL" id="ODQ48594.1"/>
    </source>
</evidence>
<dbReference type="RefSeq" id="XP_019019707.1">
    <property type="nucleotide sequence ID" value="XM_019160242.1"/>
</dbReference>
<keyword evidence="10 15" id="KW-0862">Zinc</keyword>
<feature type="compositionally biased region" description="Acidic residues" evidence="16">
    <location>
        <begin position="497"/>
        <end position="506"/>
    </location>
</feature>
<feature type="transmembrane region" description="Helical" evidence="17">
    <location>
        <begin position="325"/>
        <end position="346"/>
    </location>
</feature>
<dbReference type="GeneID" id="30176929"/>
<evidence type="ECO:0000256" key="13">
    <source>
        <dbReference type="ARBA" id="ARBA00023136"/>
    </source>
</evidence>
<keyword evidence="12" id="KW-0482">Metalloprotease</keyword>
<dbReference type="InterPro" id="IPR053975">
    <property type="entry name" value="PFF1_C"/>
</dbReference>
<dbReference type="Gene3D" id="3.40.630.10">
    <property type="entry name" value="Zn peptidases"/>
    <property type="match status" value="1"/>
</dbReference>
<keyword evidence="8 15" id="KW-0479">Metal-binding</keyword>
<keyword evidence="13 17" id="KW-0472">Membrane</keyword>
<evidence type="ECO:0000313" key="22">
    <source>
        <dbReference type="Proteomes" id="UP000094455"/>
    </source>
</evidence>
<dbReference type="Pfam" id="PF04389">
    <property type="entry name" value="Peptidase_M28"/>
    <property type="match status" value="1"/>
</dbReference>
<evidence type="ECO:0000259" key="18">
    <source>
        <dbReference type="Pfam" id="PF04389"/>
    </source>
</evidence>
<keyword evidence="7 17" id="KW-0812">Transmembrane</keyword>
<comment type="similarity">
    <text evidence="4 15">Belongs to the peptidase M28 family.</text>
</comment>
<evidence type="ECO:0000256" key="8">
    <source>
        <dbReference type="ARBA" id="ARBA00022723"/>
    </source>
</evidence>
<dbReference type="PANTHER" id="PTHR12147">
    <property type="entry name" value="METALLOPEPTIDASE M28 FAMILY MEMBER"/>
    <property type="match status" value="1"/>
</dbReference>
<keyword evidence="22" id="KW-1185">Reference proteome</keyword>
<feature type="transmembrane region" description="Helical" evidence="17">
    <location>
        <begin position="422"/>
        <end position="443"/>
    </location>
</feature>
<feature type="transmembrane region" description="Helical" evidence="17">
    <location>
        <begin position="358"/>
        <end position="379"/>
    </location>
</feature>
<keyword evidence="9 15" id="KW-0378">Hydrolase</keyword>
<evidence type="ECO:0000256" key="7">
    <source>
        <dbReference type="ARBA" id="ARBA00022692"/>
    </source>
</evidence>
<feature type="transmembrane region" description="Helical" evidence="17">
    <location>
        <begin position="607"/>
        <end position="625"/>
    </location>
</feature>
<evidence type="ECO:0000256" key="6">
    <source>
        <dbReference type="ARBA" id="ARBA00022670"/>
    </source>
</evidence>
<dbReference type="EC" id="3.4.-.-" evidence="15"/>